<keyword evidence="8" id="KW-0256">Endoplasmic reticulum</keyword>
<reference evidence="10" key="1">
    <citation type="submission" date="2013-11" db="EMBL/GenBank/DDBJ databases">
        <title>Genome sequence of the fusiform rust pathogen reveals effectors for host alternation and coevolution with pine.</title>
        <authorList>
            <consortium name="DOE Joint Genome Institute"/>
            <person name="Smith K."/>
            <person name="Pendleton A."/>
            <person name="Kubisiak T."/>
            <person name="Anderson C."/>
            <person name="Salamov A."/>
            <person name="Aerts A."/>
            <person name="Riley R."/>
            <person name="Clum A."/>
            <person name="Lindquist E."/>
            <person name="Ence D."/>
            <person name="Campbell M."/>
            <person name="Kronenberg Z."/>
            <person name="Feau N."/>
            <person name="Dhillon B."/>
            <person name="Hamelin R."/>
            <person name="Burleigh J."/>
            <person name="Smith J."/>
            <person name="Yandell M."/>
            <person name="Nelson C."/>
            <person name="Grigoriev I."/>
            <person name="Davis J."/>
        </authorList>
    </citation>
    <scope>NUCLEOTIDE SEQUENCE</scope>
    <source>
        <strain evidence="10">G11</strain>
    </source>
</reference>
<keyword evidence="5 8" id="KW-0812">Transmembrane</keyword>
<evidence type="ECO:0000256" key="6">
    <source>
        <dbReference type="ARBA" id="ARBA00022989"/>
    </source>
</evidence>
<comment type="subcellular location">
    <subcellularLocation>
        <location evidence="8">Endoplasmic reticulum membrane</location>
        <topology evidence="8">Multi-pass membrane protein</topology>
    </subcellularLocation>
    <subcellularLocation>
        <location evidence="1">Membrane</location>
        <topology evidence="1">Multi-pass membrane protein</topology>
    </subcellularLocation>
</comment>
<dbReference type="EMBL" id="MU167237">
    <property type="protein sequence ID" value="KAG0148442.1"/>
    <property type="molecule type" value="Genomic_DNA"/>
</dbReference>
<proteinExistence type="inferred from homology"/>
<comment type="similarity">
    <text evidence="3 8">Belongs to the PIGW family.</text>
</comment>
<dbReference type="GO" id="GO:0072659">
    <property type="term" value="P:protein localization to plasma membrane"/>
    <property type="evidence" value="ECO:0007669"/>
    <property type="project" value="TreeGrafter"/>
</dbReference>
<sequence>MDYKSTKETFISGGQGCSIVDVLAIALTALLTYFLWSLVESHLAVRRSLRSDSFVGLTFEFFLLTVPLLLAITLFAHGLWTLNAALALCSGVLYFSLNRLLASRPRRRSPLSSANDASSSHSDCSFSTRQLRSPVDSPYGYYPSSPSKLCPSRRTSSSTTNDLSRLSTSLKLQPTNEMSSSADDNARLEPDFRQGFVTLYRAQMMLLTVLSILAVDFPAFPRQFGKTESTGISLMDLGVGSFVFSLGIVSALPVLKRIRPHQSFWFDVWASGRKTAPLVMLGVVRTMLVKGVEYPEHITEYGVHWNFFFTLAVLPILNTSARRLMSANRLGFASLGLLLGSLHQLVLGYGGLERYVLSDAPRKGLLSANREGLASLAGYGVIYLFGLDTGCYVLPPDPGYLKKLERTASQPGKQTIVLASWAIVWWTLFGILGTPCRRTANAAYCAWVAAMNVSLLLGYQLLSRQGPIPRIYEAANANSLAVFLVGNLLTGLVNLSIETVYVTNKWASLAILEGYLAIVVGVAWIIRRHRLRL</sequence>
<evidence type="ECO:0000256" key="3">
    <source>
        <dbReference type="ARBA" id="ARBA00007559"/>
    </source>
</evidence>
<feature type="transmembrane region" description="Helical" evidence="8">
    <location>
        <begin position="57"/>
        <end position="76"/>
    </location>
</feature>
<dbReference type="Pfam" id="PF06423">
    <property type="entry name" value="GWT1"/>
    <property type="match status" value="2"/>
</dbReference>
<feature type="transmembrane region" description="Helical" evidence="8">
    <location>
        <begin position="372"/>
        <end position="394"/>
    </location>
</feature>
<dbReference type="InterPro" id="IPR009447">
    <property type="entry name" value="PIGW/GWT1"/>
</dbReference>
<keyword evidence="7 8" id="KW-0472">Membrane</keyword>
<dbReference type="GO" id="GO:0006506">
    <property type="term" value="P:GPI anchor biosynthetic process"/>
    <property type="evidence" value="ECO:0007669"/>
    <property type="project" value="UniProtKB-KW"/>
</dbReference>
<keyword evidence="11" id="KW-1185">Reference proteome</keyword>
<evidence type="ECO:0000313" key="10">
    <source>
        <dbReference type="EMBL" id="KAG0148442.1"/>
    </source>
</evidence>
<evidence type="ECO:0000256" key="5">
    <source>
        <dbReference type="ARBA" id="ARBA00022692"/>
    </source>
</evidence>
<feature type="transmembrane region" description="Helical" evidence="8">
    <location>
        <begin position="474"/>
        <end position="494"/>
    </location>
</feature>
<name>A0A9P6NQG5_9BASI</name>
<dbReference type="AlphaFoldDB" id="A0A9P6NQG5"/>
<feature type="transmembrane region" description="Helical" evidence="8">
    <location>
        <begin position="415"/>
        <end position="435"/>
    </location>
</feature>
<comment type="caution">
    <text evidence="10">The sequence shown here is derived from an EMBL/GenBank/DDBJ whole genome shotgun (WGS) entry which is preliminary data.</text>
</comment>
<feature type="transmembrane region" description="Helical" evidence="8">
    <location>
        <begin position="82"/>
        <end position="101"/>
    </location>
</feature>
<keyword evidence="4 8" id="KW-0337">GPI-anchor biosynthesis</keyword>
<evidence type="ECO:0000256" key="8">
    <source>
        <dbReference type="RuleBase" id="RU280819"/>
    </source>
</evidence>
<protein>
    <recommendedName>
        <fullName evidence="8">GPI-anchored wall transfer protein</fullName>
        <ecNumber evidence="8">2.3.-.-</ecNumber>
    </recommendedName>
</protein>
<dbReference type="EC" id="2.3.-.-" evidence="8"/>
<feature type="compositionally biased region" description="Low complexity" evidence="9">
    <location>
        <begin position="110"/>
        <end position="147"/>
    </location>
</feature>
<feature type="transmembrane region" description="Helical" evidence="8">
    <location>
        <begin position="441"/>
        <end position="462"/>
    </location>
</feature>
<evidence type="ECO:0000313" key="11">
    <source>
        <dbReference type="Proteomes" id="UP000886653"/>
    </source>
</evidence>
<dbReference type="Proteomes" id="UP000886653">
    <property type="component" value="Unassembled WGS sequence"/>
</dbReference>
<dbReference type="OrthoDB" id="15270at2759"/>
<organism evidence="10 11">
    <name type="scientific">Cronartium quercuum f. sp. fusiforme G11</name>
    <dbReference type="NCBI Taxonomy" id="708437"/>
    <lineage>
        <taxon>Eukaryota</taxon>
        <taxon>Fungi</taxon>
        <taxon>Dikarya</taxon>
        <taxon>Basidiomycota</taxon>
        <taxon>Pucciniomycotina</taxon>
        <taxon>Pucciniomycetes</taxon>
        <taxon>Pucciniales</taxon>
        <taxon>Coleosporiaceae</taxon>
        <taxon>Cronartium</taxon>
    </lineage>
</organism>
<comment type="pathway">
    <text evidence="2 8">Glycolipid biosynthesis; glycosylphosphatidylinositol-anchor biosynthesis.</text>
</comment>
<evidence type="ECO:0000256" key="9">
    <source>
        <dbReference type="SAM" id="MobiDB-lite"/>
    </source>
</evidence>
<dbReference type="PIRSF" id="PIRSF017321">
    <property type="entry name" value="GWT1"/>
    <property type="match status" value="1"/>
</dbReference>
<feature type="region of interest" description="Disordered" evidence="9">
    <location>
        <begin position="110"/>
        <end position="166"/>
    </location>
</feature>
<dbReference type="GO" id="GO:0032216">
    <property type="term" value="F:glucosaminyl-phosphatidylinositol O-acyltransferase activity"/>
    <property type="evidence" value="ECO:0007669"/>
    <property type="project" value="TreeGrafter"/>
</dbReference>
<keyword evidence="8" id="KW-0012">Acyltransferase</keyword>
<dbReference type="PANTHER" id="PTHR20661:SF0">
    <property type="entry name" value="PHOSPHATIDYLINOSITOL-GLYCAN BIOSYNTHESIS CLASS W PROTEIN"/>
    <property type="match status" value="1"/>
</dbReference>
<accession>A0A9P6NQG5</accession>
<gene>
    <name evidence="10" type="ORF">CROQUDRAFT_694377</name>
</gene>
<feature type="transmembrane region" description="Helical" evidence="8">
    <location>
        <begin position="12"/>
        <end position="36"/>
    </location>
</feature>
<comment type="function">
    <text evidence="8">A acetyltransferase, which acetylates the inositol ring of phosphatidylinositol during biosynthesis of GPI-anchor.</text>
</comment>
<keyword evidence="6 8" id="KW-1133">Transmembrane helix</keyword>
<evidence type="ECO:0000256" key="1">
    <source>
        <dbReference type="ARBA" id="ARBA00004141"/>
    </source>
</evidence>
<feature type="transmembrane region" description="Helical" evidence="8">
    <location>
        <begin position="232"/>
        <end position="255"/>
    </location>
</feature>
<feature type="transmembrane region" description="Helical" evidence="8">
    <location>
        <begin position="202"/>
        <end position="220"/>
    </location>
</feature>
<feature type="transmembrane region" description="Helical" evidence="8">
    <location>
        <begin position="330"/>
        <end position="352"/>
    </location>
</feature>
<evidence type="ECO:0000256" key="4">
    <source>
        <dbReference type="ARBA" id="ARBA00022502"/>
    </source>
</evidence>
<evidence type="ECO:0000256" key="2">
    <source>
        <dbReference type="ARBA" id="ARBA00004687"/>
    </source>
</evidence>
<dbReference type="GO" id="GO:0005789">
    <property type="term" value="C:endoplasmic reticulum membrane"/>
    <property type="evidence" value="ECO:0007669"/>
    <property type="project" value="UniProtKB-SubCell"/>
</dbReference>
<keyword evidence="8" id="KW-0808">Transferase</keyword>
<feature type="compositionally biased region" description="Polar residues" evidence="9">
    <location>
        <begin position="153"/>
        <end position="166"/>
    </location>
</feature>
<feature type="transmembrane region" description="Helical" evidence="8">
    <location>
        <begin position="506"/>
        <end position="526"/>
    </location>
</feature>
<dbReference type="PANTHER" id="PTHR20661">
    <property type="entry name" value="PHOSPHATIDYLINOSITOL-GLYCAN BIOSYNTHESIS CLASS W PROTEIN"/>
    <property type="match status" value="1"/>
</dbReference>
<evidence type="ECO:0000256" key="7">
    <source>
        <dbReference type="ARBA" id="ARBA00023136"/>
    </source>
</evidence>